<feature type="transmembrane region" description="Helical" evidence="5">
    <location>
        <begin position="234"/>
        <end position="252"/>
    </location>
</feature>
<feature type="transmembrane region" description="Helical" evidence="5">
    <location>
        <begin position="58"/>
        <end position="76"/>
    </location>
</feature>
<dbReference type="STRING" id="225324.SAMN02745126_00386"/>
<dbReference type="Proteomes" id="UP000190092">
    <property type="component" value="Unassembled WGS sequence"/>
</dbReference>
<gene>
    <name evidence="7" type="ORF">SAMN02745126_00386</name>
</gene>
<evidence type="ECO:0000256" key="1">
    <source>
        <dbReference type="ARBA" id="ARBA00004651"/>
    </source>
</evidence>
<keyword evidence="8" id="KW-1185">Reference proteome</keyword>
<dbReference type="GO" id="GO:0005886">
    <property type="term" value="C:plasma membrane"/>
    <property type="evidence" value="ECO:0007669"/>
    <property type="project" value="UniProtKB-SubCell"/>
</dbReference>
<organism evidence="7 8">
    <name type="scientific">Enhydrobacter aerosaccus</name>
    <dbReference type="NCBI Taxonomy" id="225324"/>
    <lineage>
        <taxon>Bacteria</taxon>
        <taxon>Pseudomonadati</taxon>
        <taxon>Pseudomonadota</taxon>
        <taxon>Alphaproteobacteria</taxon>
        <taxon>Hyphomicrobiales</taxon>
        <taxon>Enhydrobacter</taxon>
    </lineage>
</organism>
<evidence type="ECO:0000313" key="8">
    <source>
        <dbReference type="Proteomes" id="UP000190092"/>
    </source>
</evidence>
<keyword evidence="3 5" id="KW-1133">Transmembrane helix</keyword>
<comment type="subcellular location">
    <subcellularLocation>
        <location evidence="1">Cell membrane</location>
        <topology evidence="1">Multi-pass membrane protein</topology>
    </subcellularLocation>
</comment>
<dbReference type="InterPro" id="IPR011527">
    <property type="entry name" value="ABC1_TM_dom"/>
</dbReference>
<accession>A0A1T4JRJ6</accession>
<keyword evidence="4 5" id="KW-0472">Membrane</keyword>
<keyword evidence="2 5" id="KW-0812">Transmembrane</keyword>
<evidence type="ECO:0000256" key="4">
    <source>
        <dbReference type="ARBA" id="ARBA00023136"/>
    </source>
</evidence>
<name>A0A1T4JRJ6_9HYPH</name>
<protein>
    <recommendedName>
        <fullName evidence="6">ABC transmembrane type-1 domain-containing protein</fullName>
    </recommendedName>
</protein>
<dbReference type="PROSITE" id="PS50929">
    <property type="entry name" value="ABC_TM1F"/>
    <property type="match status" value="1"/>
</dbReference>
<evidence type="ECO:0000256" key="2">
    <source>
        <dbReference type="ARBA" id="ARBA00022692"/>
    </source>
</evidence>
<feature type="transmembrane region" description="Helical" evidence="5">
    <location>
        <begin position="21"/>
        <end position="38"/>
    </location>
</feature>
<dbReference type="InterPro" id="IPR036640">
    <property type="entry name" value="ABC1_TM_sf"/>
</dbReference>
<dbReference type="AlphaFoldDB" id="A0A1T4JRJ6"/>
<dbReference type="Gene3D" id="1.20.1560.10">
    <property type="entry name" value="ABC transporter type 1, transmembrane domain"/>
    <property type="match status" value="1"/>
</dbReference>
<evidence type="ECO:0000256" key="5">
    <source>
        <dbReference type="SAM" id="Phobius"/>
    </source>
</evidence>
<dbReference type="GO" id="GO:0005524">
    <property type="term" value="F:ATP binding"/>
    <property type="evidence" value="ECO:0007669"/>
    <property type="project" value="InterPro"/>
</dbReference>
<dbReference type="EMBL" id="FUWJ01000001">
    <property type="protein sequence ID" value="SJZ32800.1"/>
    <property type="molecule type" value="Genomic_DNA"/>
</dbReference>
<proteinExistence type="predicted"/>
<evidence type="ECO:0000259" key="6">
    <source>
        <dbReference type="PROSITE" id="PS50929"/>
    </source>
</evidence>
<evidence type="ECO:0000256" key="3">
    <source>
        <dbReference type="ARBA" id="ARBA00022989"/>
    </source>
</evidence>
<feature type="domain" description="ABC transmembrane type-1" evidence="6">
    <location>
        <begin position="23"/>
        <end position="285"/>
    </location>
</feature>
<reference evidence="8" key="1">
    <citation type="submission" date="2017-02" db="EMBL/GenBank/DDBJ databases">
        <authorList>
            <person name="Varghese N."/>
            <person name="Submissions S."/>
        </authorList>
    </citation>
    <scope>NUCLEOTIDE SEQUENCE [LARGE SCALE GENOMIC DNA]</scope>
    <source>
        <strain evidence="8">ATCC 27094</strain>
    </source>
</reference>
<dbReference type="SUPFAM" id="SSF90123">
    <property type="entry name" value="ABC transporter transmembrane region"/>
    <property type="match status" value="1"/>
</dbReference>
<dbReference type="GO" id="GO:0140359">
    <property type="term" value="F:ABC-type transporter activity"/>
    <property type="evidence" value="ECO:0007669"/>
    <property type="project" value="InterPro"/>
</dbReference>
<evidence type="ECO:0000313" key="7">
    <source>
        <dbReference type="EMBL" id="SJZ32800.1"/>
    </source>
</evidence>
<sequence length="307" mass="33498">MQCPELPQTIMGYVLRCSGRHQIGLALLSAGVFGLSSVPLEIQRRIVNDAITSGATRTIIWLAIAYAAVALLEQVLKLALNVYRGWVSEDAVRALRRTLRDMGHDPHAEGDDETGTHAAMAVAEAEPIGGFVGMAISEPLLQIGILASVIGYMAYLEPWTLLLSAGFLGPQLLFVPPMQRAINRSASERIRTIRRVGGDIVETGVPEEKRIERVFSLNMRIYKVKFSMNLGMNFMYHLAIAVALGVGGLFAVEHRIQVGTVVAVVSGLGKLNDPWGDLVNWGRELSVDAVKYRLFADALRHRALATA</sequence>